<dbReference type="EMBL" id="CAJVPP010001944">
    <property type="protein sequence ID" value="CAG8579994.1"/>
    <property type="molecule type" value="Genomic_DNA"/>
</dbReference>
<evidence type="ECO:0000313" key="2">
    <source>
        <dbReference type="EMBL" id="CAG8579994.1"/>
    </source>
</evidence>
<organism evidence="2 3">
    <name type="scientific">Funneliformis mosseae</name>
    <name type="common">Endomycorrhizal fungus</name>
    <name type="synonym">Glomus mosseae</name>
    <dbReference type="NCBI Taxonomy" id="27381"/>
    <lineage>
        <taxon>Eukaryota</taxon>
        <taxon>Fungi</taxon>
        <taxon>Fungi incertae sedis</taxon>
        <taxon>Mucoromycota</taxon>
        <taxon>Glomeromycotina</taxon>
        <taxon>Glomeromycetes</taxon>
        <taxon>Glomerales</taxon>
        <taxon>Glomeraceae</taxon>
        <taxon>Funneliformis</taxon>
    </lineage>
</organism>
<name>A0A9N9G407_FUNMO</name>
<keyword evidence="3" id="KW-1185">Reference proteome</keyword>
<comment type="caution">
    <text evidence="2">The sequence shown here is derived from an EMBL/GenBank/DDBJ whole genome shotgun (WGS) entry which is preliminary data.</text>
</comment>
<keyword evidence="1" id="KW-0812">Transmembrane</keyword>
<reference evidence="2" key="1">
    <citation type="submission" date="2021-06" db="EMBL/GenBank/DDBJ databases">
        <authorList>
            <person name="Kallberg Y."/>
            <person name="Tangrot J."/>
            <person name="Rosling A."/>
        </authorList>
    </citation>
    <scope>NUCLEOTIDE SEQUENCE</scope>
    <source>
        <strain evidence="2">87-6 pot B 2015</strain>
    </source>
</reference>
<accession>A0A9N9G407</accession>
<dbReference type="AlphaFoldDB" id="A0A9N9G407"/>
<dbReference type="Proteomes" id="UP000789375">
    <property type="component" value="Unassembled WGS sequence"/>
</dbReference>
<evidence type="ECO:0000313" key="3">
    <source>
        <dbReference type="Proteomes" id="UP000789375"/>
    </source>
</evidence>
<sequence length="136" mass="15656">MVEDPVWESSMVDTINPNVFRRLLMNLTVLLLGIKIFRGLFTEINAHCMSSKNKNLTSHDDVKDNAELIYQKLSRMEMPPGEPWSEYQIGLFKGKKDKDGIFEQFRLGPTPSATDYGKKIRDALYKIGEVQKAFNR</sequence>
<proteinExistence type="predicted"/>
<keyword evidence="1" id="KW-0472">Membrane</keyword>
<gene>
    <name evidence="2" type="ORF">FMOSSE_LOCUS7899</name>
</gene>
<keyword evidence="1" id="KW-1133">Transmembrane helix</keyword>
<feature type="transmembrane region" description="Helical" evidence="1">
    <location>
        <begin position="20"/>
        <end position="41"/>
    </location>
</feature>
<evidence type="ECO:0000256" key="1">
    <source>
        <dbReference type="SAM" id="Phobius"/>
    </source>
</evidence>
<protein>
    <submittedName>
        <fullName evidence="2">10021_t:CDS:1</fullName>
    </submittedName>
</protein>